<name>A0ABS1CTB7_9PROT</name>
<dbReference type="Gene3D" id="3.40.190.10">
    <property type="entry name" value="Periplasmic binding protein-like II"/>
    <property type="match status" value="1"/>
</dbReference>
<feature type="compositionally biased region" description="Low complexity" evidence="3">
    <location>
        <begin position="1"/>
        <end position="14"/>
    </location>
</feature>
<feature type="domain" description="Solute-binding protein family 5" evidence="4">
    <location>
        <begin position="112"/>
        <end position="481"/>
    </location>
</feature>
<dbReference type="Proteomes" id="UP000697995">
    <property type="component" value="Unassembled WGS sequence"/>
</dbReference>
<reference evidence="5 6" key="1">
    <citation type="journal article" date="2020" name="Microorganisms">
        <title>Osmotic Adaptation and Compatible Solute Biosynthesis of Phototrophic Bacteria as Revealed from Genome Analyses.</title>
        <authorList>
            <person name="Imhoff J.F."/>
            <person name="Rahn T."/>
            <person name="Kunzel S."/>
            <person name="Keller A."/>
            <person name="Neulinger S.C."/>
        </authorList>
    </citation>
    <scope>NUCLEOTIDE SEQUENCE [LARGE SCALE GENOMIC DNA]</scope>
    <source>
        <strain evidence="5 6">DSM 15382</strain>
    </source>
</reference>
<keyword evidence="6" id="KW-1185">Reference proteome</keyword>
<dbReference type="CDD" id="cd08512">
    <property type="entry name" value="PBP2_NikA_DppA_OppA_like_7"/>
    <property type="match status" value="1"/>
</dbReference>
<organism evidence="5 6">
    <name type="scientific">Paracraurococcus ruber</name>
    <dbReference type="NCBI Taxonomy" id="77675"/>
    <lineage>
        <taxon>Bacteria</taxon>
        <taxon>Pseudomonadati</taxon>
        <taxon>Pseudomonadota</taxon>
        <taxon>Alphaproteobacteria</taxon>
        <taxon>Acetobacterales</taxon>
        <taxon>Roseomonadaceae</taxon>
        <taxon>Paracraurococcus</taxon>
    </lineage>
</organism>
<protein>
    <recommendedName>
        <fullName evidence="4">Solute-binding protein family 5 domain-containing protein</fullName>
    </recommendedName>
</protein>
<evidence type="ECO:0000259" key="4">
    <source>
        <dbReference type="Pfam" id="PF00496"/>
    </source>
</evidence>
<accession>A0ABS1CTB7</accession>
<evidence type="ECO:0000256" key="1">
    <source>
        <dbReference type="ARBA" id="ARBA00004418"/>
    </source>
</evidence>
<dbReference type="PANTHER" id="PTHR30290">
    <property type="entry name" value="PERIPLASMIC BINDING COMPONENT OF ABC TRANSPORTER"/>
    <property type="match status" value="1"/>
</dbReference>
<dbReference type="EMBL" id="NRSG01000019">
    <property type="protein sequence ID" value="MBK1657502.1"/>
    <property type="molecule type" value="Genomic_DNA"/>
</dbReference>
<feature type="region of interest" description="Disordered" evidence="3">
    <location>
        <begin position="1"/>
        <end position="23"/>
    </location>
</feature>
<dbReference type="SUPFAM" id="SSF53850">
    <property type="entry name" value="Periplasmic binding protein-like II"/>
    <property type="match status" value="1"/>
</dbReference>
<evidence type="ECO:0000256" key="2">
    <source>
        <dbReference type="ARBA" id="ARBA00005695"/>
    </source>
</evidence>
<evidence type="ECO:0000256" key="3">
    <source>
        <dbReference type="SAM" id="MobiDB-lite"/>
    </source>
</evidence>
<dbReference type="InterPro" id="IPR030678">
    <property type="entry name" value="Peptide/Ni-bd"/>
</dbReference>
<comment type="caution">
    <text evidence="5">The sequence shown here is derived from an EMBL/GenBank/DDBJ whole genome shotgun (WGS) entry which is preliminary data.</text>
</comment>
<dbReference type="InterPro" id="IPR039424">
    <property type="entry name" value="SBP_5"/>
</dbReference>
<dbReference type="Gene3D" id="3.90.76.10">
    <property type="entry name" value="Dipeptide-binding Protein, Domain 1"/>
    <property type="match status" value="1"/>
</dbReference>
<dbReference type="PIRSF" id="PIRSF002741">
    <property type="entry name" value="MppA"/>
    <property type="match status" value="1"/>
</dbReference>
<comment type="subcellular location">
    <subcellularLocation>
        <location evidence="1">Periplasm</location>
    </subcellularLocation>
</comment>
<evidence type="ECO:0000313" key="6">
    <source>
        <dbReference type="Proteomes" id="UP000697995"/>
    </source>
</evidence>
<gene>
    <name evidence="5" type="ORF">CKO45_04565</name>
</gene>
<proteinExistence type="inferred from homology"/>
<sequence length="568" mass="62879">MPRATAAGAGNARRSPGDATRAAPCGVGGPGLHFRPDAVRGSSTMRLRAALLAALLILPGLAGPAAAQPRPMVWGDALPATLDPHAIFDVPSQFVLLNVYDGLYRYQGNPPQLVPWLAETHGVTADGLTWDFTLREGIRFHDGSAMTAEDVVYSFRRLLAMNRAPAAAFTPVLKPENVTALDARRVRFVLSTPYAPFLAAMPLVAIVNPRLLQANEKNGDMGQEWLAANGAGSGAYRIDAATYRARTTLDLERFPGHFRGWADNPKPIDQVRSRPVMETSTRVLALLRGEIDATDSYLPTDQVERVERNARTRVAKDESMRVFILRMNNRKPPFDNRDARLCFAHAFNYQGFNEIILKGMVIRNAGPNPNNLWGNPEDLKPYPFDLAKARQHCDAARAAGAPLGREIEVHIQSELEQTVQSAQMFQADLRRVGVNLKIVPSTWPQITGATGRPETTPDMWVHWVSAYFIDPENWIGQMYDSRFHGTWKASAWYRNEQVDALLARARTSLDQAERARLYAEATKLVVADSPDIWVYNTVNLRGLTRRVQGYSFSPVGSGGELRTMSLAE</sequence>
<comment type="similarity">
    <text evidence="2">Belongs to the bacterial solute-binding protein 5 family.</text>
</comment>
<dbReference type="Pfam" id="PF00496">
    <property type="entry name" value="SBP_bac_5"/>
    <property type="match status" value="1"/>
</dbReference>
<dbReference type="Gene3D" id="3.10.105.10">
    <property type="entry name" value="Dipeptide-binding Protein, Domain 3"/>
    <property type="match status" value="1"/>
</dbReference>
<evidence type="ECO:0000313" key="5">
    <source>
        <dbReference type="EMBL" id="MBK1657502.1"/>
    </source>
</evidence>
<dbReference type="InterPro" id="IPR000914">
    <property type="entry name" value="SBP_5_dom"/>
</dbReference>